<reference evidence="2 3" key="1">
    <citation type="submission" date="2020-09" db="EMBL/GenBank/DDBJ databases">
        <title>Investigation of environmental microbe.</title>
        <authorList>
            <person name="Ou Y."/>
            <person name="Kang Q."/>
        </authorList>
    </citation>
    <scope>NUCLEOTIDE SEQUENCE [LARGE SCALE GENOMIC DNA]</scope>
    <source>
        <strain evidence="2 3">KJZ-9</strain>
    </source>
</reference>
<dbReference type="InterPro" id="IPR010427">
    <property type="entry name" value="DUF1023"/>
</dbReference>
<dbReference type="Pfam" id="PF06259">
    <property type="entry name" value="Abhydrolase_8"/>
    <property type="match status" value="2"/>
</dbReference>
<dbReference type="RefSeq" id="WP_190617429.1">
    <property type="nucleotide sequence ID" value="NZ_CP061538.1"/>
</dbReference>
<dbReference type="EMBL" id="CP061538">
    <property type="protein sequence ID" value="QNV39829.1"/>
    <property type="molecule type" value="Genomic_DNA"/>
</dbReference>
<gene>
    <name evidence="2" type="ORF">IDM48_10850</name>
</gene>
<dbReference type="KEGG" id="rama:IDM48_10850"/>
<feature type="domain" description="DUF1023" evidence="1">
    <location>
        <begin position="92"/>
        <end position="176"/>
    </location>
</feature>
<evidence type="ECO:0000313" key="2">
    <source>
        <dbReference type="EMBL" id="QNV39829.1"/>
    </source>
</evidence>
<organism evidence="2 3">
    <name type="scientific">Rothia amarae</name>
    <dbReference type="NCBI Taxonomy" id="169480"/>
    <lineage>
        <taxon>Bacteria</taxon>
        <taxon>Bacillati</taxon>
        <taxon>Actinomycetota</taxon>
        <taxon>Actinomycetes</taxon>
        <taxon>Micrococcales</taxon>
        <taxon>Micrococcaceae</taxon>
        <taxon>Rothia</taxon>
    </lineage>
</organism>
<evidence type="ECO:0000313" key="3">
    <source>
        <dbReference type="Proteomes" id="UP000516421"/>
    </source>
</evidence>
<accession>A0A7H2BJI3</accession>
<evidence type="ECO:0000259" key="1">
    <source>
        <dbReference type="Pfam" id="PF06259"/>
    </source>
</evidence>
<proteinExistence type="predicted"/>
<dbReference type="InterPro" id="IPR029058">
    <property type="entry name" value="AB_hydrolase_fold"/>
</dbReference>
<dbReference type="Proteomes" id="UP000516421">
    <property type="component" value="Chromosome"/>
</dbReference>
<dbReference type="SUPFAM" id="SSF53474">
    <property type="entry name" value="alpha/beta-Hydrolases"/>
    <property type="match status" value="1"/>
</dbReference>
<dbReference type="AlphaFoldDB" id="A0A7H2BJI3"/>
<name>A0A7H2BJI3_9MICC</name>
<protein>
    <recommendedName>
        <fullName evidence="1">DUF1023 domain-containing protein</fullName>
    </recommendedName>
</protein>
<keyword evidence="3" id="KW-1185">Reference proteome</keyword>
<feature type="domain" description="DUF1023" evidence="1">
    <location>
        <begin position="248"/>
        <end position="285"/>
    </location>
</feature>
<sequence length="450" mass="47783">MATKWWGELGADQQQALVQNASGVVGNLNGVPYGVRDEANRALLEDLKGDESLTPGTQQALEQLSSASQGEDKFIITLDISPLKKEDGIDTNDVRAAVSVGDLDTAKNTSFVGPGMGNDLAAGATTQVQVAKNIRNQQAHVADRSKNDFAVVAWLGYDAPDLTKTINLDASRAHRADQGSPYSITTQPSQSVLQPDLAQQGARDFARAVDGFNVTRTLSSTSGESISVDAVRNASEDQRRDFFNVPDVDVIGHSYGTTMVGEALPQLKTSVNSVALVGSAGLTPEAIAAGNAGKFPIDKGSDGQENLYFTHAQRDMTAPTGSVPSGRKTPDQLSFAKEFSAEGGVDGEGKVYVPTHAHGALAGNFGEAGYFAENTSSLTMVALATTRSKGGTLPELIRDERPYIPGAYMNGYALPYSDEQLAADASLRAKVMAEQELRPEDVYRYSKDSR</sequence>